<evidence type="ECO:0000313" key="1">
    <source>
        <dbReference type="Ensembl" id="ENSPTEP00000040593.1"/>
    </source>
</evidence>
<dbReference type="PANTHER" id="PTHR46722:SF1">
    <property type="entry name" value="MITOCHONDRIAL IMPORT RECEPTOR SUBUNIT TOM7 HOMOLOG"/>
    <property type="match status" value="1"/>
</dbReference>
<reference evidence="1" key="2">
    <citation type="submission" date="2025-09" db="UniProtKB">
        <authorList>
            <consortium name="Ensembl"/>
        </authorList>
    </citation>
    <scope>IDENTIFICATION</scope>
</reference>
<keyword evidence="2" id="KW-1185">Reference proteome</keyword>
<name>A0A8C9IQC8_9PRIM</name>
<dbReference type="GO" id="GO:0005742">
    <property type="term" value="C:mitochondrial outer membrane translocase complex"/>
    <property type="evidence" value="ECO:0007669"/>
    <property type="project" value="TreeGrafter"/>
</dbReference>
<protein>
    <submittedName>
        <fullName evidence="1">Uncharacterized protein</fullName>
    </submittedName>
</protein>
<organism evidence="1 2">
    <name type="scientific">Piliocolobus tephrosceles</name>
    <name type="common">Ugandan red Colobus</name>
    <dbReference type="NCBI Taxonomy" id="591936"/>
    <lineage>
        <taxon>Eukaryota</taxon>
        <taxon>Metazoa</taxon>
        <taxon>Chordata</taxon>
        <taxon>Craniata</taxon>
        <taxon>Vertebrata</taxon>
        <taxon>Euteleostomi</taxon>
        <taxon>Mammalia</taxon>
        <taxon>Eutheria</taxon>
        <taxon>Euarchontoglires</taxon>
        <taxon>Primates</taxon>
        <taxon>Haplorrhini</taxon>
        <taxon>Catarrhini</taxon>
        <taxon>Cercopithecidae</taxon>
        <taxon>Colobinae</taxon>
        <taxon>Piliocolobus</taxon>
    </lineage>
</organism>
<proteinExistence type="predicted"/>
<sequence>MVTLGKEAKQRLQWLFKGSQFSICWGFIRFMTYLELKKSIEPGMSEPIVLNRILWDFSASIIK</sequence>
<dbReference type="Proteomes" id="UP000694416">
    <property type="component" value="Unplaced"/>
</dbReference>
<evidence type="ECO:0000313" key="2">
    <source>
        <dbReference type="Proteomes" id="UP000694416"/>
    </source>
</evidence>
<dbReference type="GO" id="GO:1903955">
    <property type="term" value="P:positive regulation of protein targeting to mitochondrion"/>
    <property type="evidence" value="ECO:0007669"/>
    <property type="project" value="TreeGrafter"/>
</dbReference>
<reference evidence="1" key="1">
    <citation type="submission" date="2025-08" db="UniProtKB">
        <authorList>
            <consortium name="Ensembl"/>
        </authorList>
    </citation>
    <scope>IDENTIFICATION</scope>
</reference>
<accession>A0A8C9IQC8</accession>
<dbReference type="PANTHER" id="PTHR46722">
    <property type="entry name" value="MITOCHONDRIAL IMPORT RECEPTOR SUBUNIT TOM7 HOMOLOG"/>
    <property type="match status" value="1"/>
</dbReference>
<dbReference type="Ensembl" id="ENSPTET00000054384.1">
    <property type="protein sequence ID" value="ENSPTEP00000040593.1"/>
    <property type="gene ID" value="ENSPTEG00000037377.1"/>
</dbReference>
<dbReference type="AlphaFoldDB" id="A0A8C9IQC8"/>